<feature type="transmembrane region" description="Helical" evidence="10">
    <location>
        <begin position="112"/>
        <end position="132"/>
    </location>
</feature>
<accession>A0A1R4IV60</accession>
<feature type="binding site" evidence="10">
    <location>
        <position position="125"/>
    </location>
    <ligand>
        <name>Na(+)</name>
        <dbReference type="ChEBI" id="CHEBI:29101"/>
        <note>structural</note>
    </ligand>
</feature>
<comment type="similarity">
    <text evidence="7 10">Belongs to the fluoride channel Fluc/FEX (TC 1.A.43) family.</text>
</comment>
<feature type="transmembrane region" description="Helical" evidence="10">
    <location>
        <begin position="144"/>
        <end position="168"/>
    </location>
</feature>
<evidence type="ECO:0000256" key="8">
    <source>
        <dbReference type="ARBA" id="ARBA00035585"/>
    </source>
</evidence>
<name>A0A1R4IV60_9MICO</name>
<dbReference type="GO" id="GO:0005886">
    <property type="term" value="C:plasma membrane"/>
    <property type="evidence" value="ECO:0007669"/>
    <property type="project" value="UniProtKB-SubCell"/>
</dbReference>
<protein>
    <recommendedName>
        <fullName evidence="10">Fluoride-specific ion channel FluC</fullName>
    </recommendedName>
</protein>
<keyword evidence="2 10" id="KW-1003">Cell membrane</keyword>
<dbReference type="GO" id="GO:0046872">
    <property type="term" value="F:metal ion binding"/>
    <property type="evidence" value="ECO:0007669"/>
    <property type="project" value="UniProtKB-KW"/>
</dbReference>
<keyword evidence="5 10" id="KW-0472">Membrane</keyword>
<feature type="transmembrane region" description="Helical" evidence="10">
    <location>
        <begin position="80"/>
        <end position="100"/>
    </location>
</feature>
<dbReference type="GO" id="GO:0140114">
    <property type="term" value="P:cellular detoxification of fluoride"/>
    <property type="evidence" value="ECO:0007669"/>
    <property type="project" value="UniProtKB-UniRule"/>
</dbReference>
<evidence type="ECO:0000256" key="4">
    <source>
        <dbReference type="ARBA" id="ARBA00022989"/>
    </source>
</evidence>
<keyword evidence="3 10" id="KW-0812">Transmembrane</keyword>
<keyword evidence="4 10" id="KW-1133">Transmembrane helix</keyword>
<evidence type="ECO:0000256" key="10">
    <source>
        <dbReference type="HAMAP-Rule" id="MF_00454"/>
    </source>
</evidence>
<keyword evidence="10" id="KW-0915">Sodium</keyword>
<feature type="binding site" evidence="10">
    <location>
        <position position="122"/>
    </location>
    <ligand>
        <name>Na(+)</name>
        <dbReference type="ChEBI" id="CHEBI:29101"/>
        <note>structural</note>
    </ligand>
</feature>
<comment type="catalytic activity">
    <reaction evidence="8">
        <text>fluoride(in) = fluoride(out)</text>
        <dbReference type="Rhea" id="RHEA:76159"/>
        <dbReference type="ChEBI" id="CHEBI:17051"/>
    </reaction>
    <physiologicalReaction direction="left-to-right" evidence="8">
        <dbReference type="Rhea" id="RHEA:76160"/>
    </physiologicalReaction>
</comment>
<evidence type="ECO:0000313" key="12">
    <source>
        <dbReference type="Proteomes" id="UP000196320"/>
    </source>
</evidence>
<dbReference type="EMBL" id="FUKO01000012">
    <property type="protein sequence ID" value="SJN23767.1"/>
    <property type="molecule type" value="Genomic_DNA"/>
</dbReference>
<dbReference type="PANTHER" id="PTHR28259">
    <property type="entry name" value="FLUORIDE EXPORT PROTEIN 1-RELATED"/>
    <property type="match status" value="1"/>
</dbReference>
<feature type="transmembrane region" description="Helical" evidence="10">
    <location>
        <begin position="50"/>
        <end position="68"/>
    </location>
</feature>
<reference evidence="11 12" key="1">
    <citation type="submission" date="2017-02" db="EMBL/GenBank/DDBJ databases">
        <authorList>
            <person name="Peterson S.W."/>
        </authorList>
    </citation>
    <scope>NUCLEOTIDE SEQUENCE [LARGE SCALE GENOMIC DNA]</scope>
    <source>
        <strain evidence="11 12">B Mb 05.01</strain>
    </source>
</reference>
<dbReference type="InterPro" id="IPR003691">
    <property type="entry name" value="FluC"/>
</dbReference>
<comment type="subcellular location">
    <subcellularLocation>
        <location evidence="1 10">Cell membrane</location>
        <topology evidence="1 10">Multi-pass membrane protein</topology>
    </subcellularLocation>
</comment>
<organism evidence="11 12">
    <name type="scientific">Microbacterium esteraromaticum</name>
    <dbReference type="NCBI Taxonomy" id="57043"/>
    <lineage>
        <taxon>Bacteria</taxon>
        <taxon>Bacillati</taxon>
        <taxon>Actinomycetota</taxon>
        <taxon>Actinomycetes</taxon>
        <taxon>Micrococcales</taxon>
        <taxon>Microbacteriaceae</taxon>
        <taxon>Microbacterium</taxon>
    </lineage>
</organism>
<dbReference type="AlphaFoldDB" id="A0A1R4IV60"/>
<dbReference type="Pfam" id="PF02537">
    <property type="entry name" value="CRCB"/>
    <property type="match status" value="1"/>
</dbReference>
<dbReference type="Proteomes" id="UP000196320">
    <property type="component" value="Unassembled WGS sequence"/>
</dbReference>
<evidence type="ECO:0000313" key="11">
    <source>
        <dbReference type="EMBL" id="SJN23767.1"/>
    </source>
</evidence>
<evidence type="ECO:0000256" key="5">
    <source>
        <dbReference type="ARBA" id="ARBA00023136"/>
    </source>
</evidence>
<evidence type="ECO:0000256" key="9">
    <source>
        <dbReference type="ARBA" id="ARBA00049940"/>
    </source>
</evidence>
<dbReference type="HAMAP" id="MF_00454">
    <property type="entry name" value="FluC"/>
    <property type="match status" value="1"/>
</dbReference>
<dbReference type="GO" id="GO:0062054">
    <property type="term" value="F:fluoride channel activity"/>
    <property type="evidence" value="ECO:0007669"/>
    <property type="project" value="UniProtKB-UniRule"/>
</dbReference>
<dbReference type="PANTHER" id="PTHR28259:SF1">
    <property type="entry name" value="FLUORIDE EXPORT PROTEIN 1-RELATED"/>
    <property type="match status" value="1"/>
</dbReference>
<evidence type="ECO:0000256" key="6">
    <source>
        <dbReference type="ARBA" id="ARBA00023303"/>
    </source>
</evidence>
<gene>
    <name evidence="10" type="primary">fluC</name>
    <name evidence="10" type="synonym">crcB</name>
    <name evidence="11" type="ORF">FM104_04180</name>
</gene>
<keyword evidence="6 10" id="KW-0407">Ion channel</keyword>
<keyword evidence="12" id="KW-1185">Reference proteome</keyword>
<evidence type="ECO:0000256" key="3">
    <source>
        <dbReference type="ARBA" id="ARBA00022692"/>
    </source>
</evidence>
<comment type="function">
    <text evidence="9 10">Fluoride-specific ion channel. Important for reducing fluoride concentration in the cell, thus reducing its toxicity.</text>
</comment>
<evidence type="ECO:0000256" key="1">
    <source>
        <dbReference type="ARBA" id="ARBA00004651"/>
    </source>
</evidence>
<evidence type="ECO:0000256" key="2">
    <source>
        <dbReference type="ARBA" id="ARBA00022475"/>
    </source>
</evidence>
<sequence>MKLRAARSGRPWYLVRWRRRPRAQLPMNSDIEVARTITGVPVIVRVRPRYLVVAALGGALGAGARFMIAQATPIWETLSFGTVIVNILGPFLLGAFLQALAERPETRRTRFARLLVAVGFLGALTSYAQLAVDVVTVAENHHVLLGVGYAVGTLIAGAGAVWLGIMSVKSWHRILRRRGRAER</sequence>
<proteinExistence type="inferred from homology"/>
<comment type="activity regulation">
    <text evidence="10">Na(+) is not transported, but it plays an essential structural role and its presence is essential for fluoride channel function.</text>
</comment>
<keyword evidence="10" id="KW-0406">Ion transport</keyword>
<evidence type="ECO:0000256" key="7">
    <source>
        <dbReference type="ARBA" id="ARBA00035120"/>
    </source>
</evidence>
<keyword evidence="10" id="KW-0479">Metal-binding</keyword>
<keyword evidence="10" id="KW-0813">Transport</keyword>